<evidence type="ECO:0000259" key="2">
    <source>
        <dbReference type="Pfam" id="PF10180"/>
    </source>
</evidence>
<evidence type="ECO:0000256" key="1">
    <source>
        <dbReference type="SAM" id="MobiDB-lite"/>
    </source>
</evidence>
<dbReference type="EMBL" id="LSSL01000600">
    <property type="protein sequence ID" value="OLY84152.1"/>
    <property type="molecule type" value="Genomic_DNA"/>
</dbReference>
<feature type="compositionally biased region" description="Basic and acidic residues" evidence="1">
    <location>
        <begin position="32"/>
        <end position="80"/>
    </location>
</feature>
<dbReference type="InterPro" id="IPR019327">
    <property type="entry name" value="WKF"/>
</dbReference>
<keyword evidence="4" id="KW-1185">Reference proteome</keyword>
<feature type="compositionally biased region" description="Basic and acidic residues" evidence="1">
    <location>
        <begin position="119"/>
        <end position="160"/>
    </location>
</feature>
<accession>A0A1R0H4M1</accession>
<gene>
    <name evidence="3" type="ORF">AYI68_g1686</name>
</gene>
<evidence type="ECO:0000313" key="3">
    <source>
        <dbReference type="EMBL" id="OLY84152.1"/>
    </source>
</evidence>
<sequence>MSKTKKLAKESTSTLPEQDSNTVDTSKKNTPKKKDEGKSNNLKDSEKSSKKAKKASKEEVIHEASDKAEKSKKIESSETPKKKKSKSSDSLLKKDILEKSESEDVSKKSKKKSEKKQKLKQEPETLENEKEVTADLEDEPKKKVPKRNNDPRSKKQKIKDALAEKAEQTIANAINYILVWKNARESWKFSKPKQSWLIRNTYNSDLINDANFCILAEYISTIKGMQRDIIFNNAKKLISEKAAIEESIQSDSDKLIVLRATAIIDKINENQPSSE</sequence>
<feature type="region of interest" description="Disordered" evidence="1">
    <location>
        <begin position="1"/>
        <end position="160"/>
    </location>
</feature>
<feature type="compositionally biased region" description="Basic residues" evidence="1">
    <location>
        <begin position="108"/>
        <end position="118"/>
    </location>
</feature>
<feature type="domain" description="WKF" evidence="2">
    <location>
        <begin position="176"/>
        <end position="236"/>
    </location>
</feature>
<dbReference type="PANTHER" id="PTHR22306:SF2">
    <property type="entry name" value="CHROMOSOME 7 OPEN READING FRAME 50"/>
    <property type="match status" value="1"/>
</dbReference>
<reference evidence="3 4" key="1">
    <citation type="journal article" date="2016" name="Mol. Biol. Evol.">
        <title>Genome-Wide Survey of Gut Fungi (Harpellales) Reveals the First Horizontally Transferred Ubiquitin Gene from a Mosquito Host.</title>
        <authorList>
            <person name="Wang Y."/>
            <person name="White M.M."/>
            <person name="Kvist S."/>
            <person name="Moncalvo J.M."/>
        </authorList>
    </citation>
    <scope>NUCLEOTIDE SEQUENCE [LARGE SCALE GENOMIC DNA]</scope>
    <source>
        <strain evidence="3 4">ALG-7-W6</strain>
    </source>
</reference>
<dbReference type="OrthoDB" id="10261563at2759"/>
<evidence type="ECO:0000313" key="4">
    <source>
        <dbReference type="Proteomes" id="UP000187455"/>
    </source>
</evidence>
<dbReference type="STRING" id="133383.A0A1R0H4M1"/>
<protein>
    <recommendedName>
        <fullName evidence="2">WKF domain-containing protein</fullName>
    </recommendedName>
</protein>
<organism evidence="3 4">
    <name type="scientific">Smittium mucronatum</name>
    <dbReference type="NCBI Taxonomy" id="133383"/>
    <lineage>
        <taxon>Eukaryota</taxon>
        <taxon>Fungi</taxon>
        <taxon>Fungi incertae sedis</taxon>
        <taxon>Zoopagomycota</taxon>
        <taxon>Kickxellomycotina</taxon>
        <taxon>Harpellomycetes</taxon>
        <taxon>Harpellales</taxon>
        <taxon>Legeriomycetaceae</taxon>
        <taxon>Smittium</taxon>
    </lineage>
</organism>
<feature type="compositionally biased region" description="Polar residues" evidence="1">
    <location>
        <begin position="10"/>
        <end position="24"/>
    </location>
</feature>
<dbReference type="Pfam" id="PF10180">
    <property type="entry name" value="WKF"/>
    <property type="match status" value="1"/>
</dbReference>
<feature type="compositionally biased region" description="Basic and acidic residues" evidence="1">
    <location>
        <begin position="91"/>
        <end position="107"/>
    </location>
</feature>
<dbReference type="Proteomes" id="UP000187455">
    <property type="component" value="Unassembled WGS sequence"/>
</dbReference>
<proteinExistence type="predicted"/>
<comment type="caution">
    <text evidence="3">The sequence shown here is derived from an EMBL/GenBank/DDBJ whole genome shotgun (WGS) entry which is preliminary data.</text>
</comment>
<name>A0A1R0H4M1_9FUNG</name>
<dbReference type="PANTHER" id="PTHR22306">
    <property type="entry name" value="CHROMOSOME 7 OPEN READING FRAME 50"/>
    <property type="match status" value="1"/>
</dbReference>
<dbReference type="AlphaFoldDB" id="A0A1R0H4M1"/>